<dbReference type="EMBL" id="QGKX02000004">
    <property type="protein sequence ID" value="KAF3603516.1"/>
    <property type="molecule type" value="Genomic_DNA"/>
</dbReference>
<proteinExistence type="predicted"/>
<reference evidence="1" key="1">
    <citation type="submission" date="2019-12" db="EMBL/GenBank/DDBJ databases">
        <title>Genome sequencing and annotation of Brassica cretica.</title>
        <authorList>
            <person name="Studholme D.J."/>
            <person name="Sarris P."/>
        </authorList>
    </citation>
    <scope>NUCLEOTIDE SEQUENCE</scope>
    <source>
        <strain evidence="1">PFS-109/04</strain>
        <tissue evidence="1">Leaf</tissue>
    </source>
</reference>
<protein>
    <submittedName>
        <fullName evidence="1">Uncharacterized protein</fullName>
    </submittedName>
</protein>
<accession>A0A8S9SPL4</accession>
<dbReference type="AlphaFoldDB" id="A0A8S9SPL4"/>
<comment type="caution">
    <text evidence="1">The sequence shown here is derived from an EMBL/GenBank/DDBJ whole genome shotgun (WGS) entry which is preliminary data.</text>
</comment>
<name>A0A8S9SPL4_BRACR</name>
<gene>
    <name evidence="1" type="ORF">F2Q69_00037017</name>
</gene>
<sequence>MAWWLITRERLRHQLSKNFILKVDHDAVASIFSRSPLSNSQPLLTDADASFRDFGLNGIVYNSEGYLLMVLVINVTEAILSRTFFKDFEASGFQENVSTRIVNLKRRNEAFLCRD</sequence>
<organism evidence="1 2">
    <name type="scientific">Brassica cretica</name>
    <name type="common">Mustard</name>
    <dbReference type="NCBI Taxonomy" id="69181"/>
    <lineage>
        <taxon>Eukaryota</taxon>
        <taxon>Viridiplantae</taxon>
        <taxon>Streptophyta</taxon>
        <taxon>Embryophyta</taxon>
        <taxon>Tracheophyta</taxon>
        <taxon>Spermatophyta</taxon>
        <taxon>Magnoliopsida</taxon>
        <taxon>eudicotyledons</taxon>
        <taxon>Gunneridae</taxon>
        <taxon>Pentapetalae</taxon>
        <taxon>rosids</taxon>
        <taxon>malvids</taxon>
        <taxon>Brassicales</taxon>
        <taxon>Brassicaceae</taxon>
        <taxon>Brassiceae</taxon>
        <taxon>Brassica</taxon>
    </lineage>
</organism>
<dbReference type="Proteomes" id="UP000712600">
    <property type="component" value="Unassembled WGS sequence"/>
</dbReference>
<evidence type="ECO:0000313" key="2">
    <source>
        <dbReference type="Proteomes" id="UP000712600"/>
    </source>
</evidence>
<evidence type="ECO:0000313" key="1">
    <source>
        <dbReference type="EMBL" id="KAF3603516.1"/>
    </source>
</evidence>